<keyword evidence="3" id="KW-1185">Reference proteome</keyword>
<dbReference type="Proteomes" id="UP000830671">
    <property type="component" value="Chromosome 4"/>
</dbReference>
<feature type="transmembrane region" description="Helical" evidence="1">
    <location>
        <begin position="89"/>
        <end position="108"/>
    </location>
</feature>
<keyword evidence="1" id="KW-1133">Transmembrane helix</keyword>
<evidence type="ECO:0000256" key="1">
    <source>
        <dbReference type="SAM" id="Phobius"/>
    </source>
</evidence>
<accession>A0A9Q8ST08</accession>
<feature type="transmembrane region" description="Helical" evidence="1">
    <location>
        <begin position="120"/>
        <end position="138"/>
    </location>
</feature>
<sequence length="147" mass="17307">MTDFLLLFLKGWEDAVLVRKRSILSRKKFPFLDTAKSIRALLRRLGPLRQDMRRLSTLFFFFSRGISLLIFVSLLIIPEYERRMEWNGVCDAFSTASLLLLGTFFFSLPKVEGGFAYRFLPFPRFDFFLVLFVLFPILRGVGERTCW</sequence>
<name>A0A9Q8ST08_9PEZI</name>
<evidence type="ECO:0000313" key="3">
    <source>
        <dbReference type="Proteomes" id="UP000830671"/>
    </source>
</evidence>
<feature type="transmembrane region" description="Helical" evidence="1">
    <location>
        <begin position="58"/>
        <end position="77"/>
    </location>
</feature>
<protein>
    <submittedName>
        <fullName evidence="2">Uncharacterized protein</fullName>
    </submittedName>
</protein>
<reference evidence="2" key="1">
    <citation type="journal article" date="2021" name="Mol. Plant Microbe Interact.">
        <title>Complete Genome Sequence of the Plant-Pathogenic Fungus Colletotrichum lupini.</title>
        <authorList>
            <person name="Baroncelli R."/>
            <person name="Pensec F."/>
            <person name="Da Lio D."/>
            <person name="Boufleur T."/>
            <person name="Vicente I."/>
            <person name="Sarrocco S."/>
            <person name="Picot A."/>
            <person name="Baraldi E."/>
            <person name="Sukno S."/>
            <person name="Thon M."/>
            <person name="Le Floch G."/>
        </authorList>
    </citation>
    <scope>NUCLEOTIDE SEQUENCE</scope>
    <source>
        <strain evidence="2">IMI 504893</strain>
    </source>
</reference>
<evidence type="ECO:0000313" key="2">
    <source>
        <dbReference type="EMBL" id="UQC83037.1"/>
    </source>
</evidence>
<proteinExistence type="predicted"/>
<keyword evidence="1" id="KW-0472">Membrane</keyword>
<organism evidence="2 3">
    <name type="scientific">Colletotrichum lupini</name>
    <dbReference type="NCBI Taxonomy" id="145971"/>
    <lineage>
        <taxon>Eukaryota</taxon>
        <taxon>Fungi</taxon>
        <taxon>Dikarya</taxon>
        <taxon>Ascomycota</taxon>
        <taxon>Pezizomycotina</taxon>
        <taxon>Sordariomycetes</taxon>
        <taxon>Hypocreomycetidae</taxon>
        <taxon>Glomerellales</taxon>
        <taxon>Glomerellaceae</taxon>
        <taxon>Colletotrichum</taxon>
        <taxon>Colletotrichum acutatum species complex</taxon>
    </lineage>
</organism>
<keyword evidence="1" id="KW-0812">Transmembrane</keyword>
<dbReference type="RefSeq" id="XP_049144659.1">
    <property type="nucleotide sequence ID" value="XM_049287516.1"/>
</dbReference>
<dbReference type="KEGG" id="clup:CLUP02_08527"/>
<dbReference type="EMBL" id="CP019476">
    <property type="protein sequence ID" value="UQC83037.1"/>
    <property type="molecule type" value="Genomic_DNA"/>
</dbReference>
<dbReference type="AlphaFoldDB" id="A0A9Q8ST08"/>
<gene>
    <name evidence="2" type="ORF">CLUP02_08527</name>
</gene>
<dbReference type="GeneID" id="73342526"/>